<name>A0AA39FXZ0_9HYME</name>
<accession>A0AA39FXZ0</accession>
<feature type="compositionally biased region" description="Polar residues" evidence="1">
    <location>
        <begin position="51"/>
        <end position="60"/>
    </location>
</feature>
<organism evidence="3 4">
    <name type="scientific">Microctonus aethiopoides</name>
    <dbReference type="NCBI Taxonomy" id="144406"/>
    <lineage>
        <taxon>Eukaryota</taxon>
        <taxon>Metazoa</taxon>
        <taxon>Ecdysozoa</taxon>
        <taxon>Arthropoda</taxon>
        <taxon>Hexapoda</taxon>
        <taxon>Insecta</taxon>
        <taxon>Pterygota</taxon>
        <taxon>Neoptera</taxon>
        <taxon>Endopterygota</taxon>
        <taxon>Hymenoptera</taxon>
        <taxon>Apocrita</taxon>
        <taxon>Ichneumonoidea</taxon>
        <taxon>Braconidae</taxon>
        <taxon>Euphorinae</taxon>
        <taxon>Microctonus</taxon>
    </lineage>
</organism>
<feature type="region of interest" description="Disordered" evidence="1">
    <location>
        <begin position="51"/>
        <end position="71"/>
    </location>
</feature>
<keyword evidence="4" id="KW-1185">Reference proteome</keyword>
<dbReference type="InterPro" id="IPR018631">
    <property type="entry name" value="AAA-ATPase-like_dom"/>
</dbReference>
<feature type="domain" description="AAA-ATPase-like" evidence="2">
    <location>
        <begin position="168"/>
        <end position="327"/>
    </location>
</feature>
<dbReference type="PANTHER" id="PTHR34825:SF1">
    <property type="entry name" value="AAA-ATPASE-LIKE DOMAIN-CONTAINING PROTEIN"/>
    <property type="match status" value="1"/>
</dbReference>
<evidence type="ECO:0000313" key="3">
    <source>
        <dbReference type="EMBL" id="KAK0177892.1"/>
    </source>
</evidence>
<proteinExistence type="predicted"/>
<protein>
    <recommendedName>
        <fullName evidence="2">AAA-ATPase-like domain-containing protein</fullName>
    </recommendedName>
</protein>
<dbReference type="PANTHER" id="PTHR34825">
    <property type="entry name" value="CONSERVED PROTEIN, WITH A WEAK D-GALACTARATE DEHYDRATASE/ALTRONATE HYDROLASE DOMAIN"/>
    <property type="match status" value="1"/>
</dbReference>
<dbReference type="AlphaFoldDB" id="A0AA39FXZ0"/>
<evidence type="ECO:0000259" key="2">
    <source>
        <dbReference type="Pfam" id="PF09820"/>
    </source>
</evidence>
<dbReference type="EMBL" id="JAQQBS010000001">
    <property type="protein sequence ID" value="KAK0177892.1"/>
    <property type="molecule type" value="Genomic_DNA"/>
</dbReference>
<comment type="caution">
    <text evidence="3">The sequence shown here is derived from an EMBL/GenBank/DDBJ whole genome shotgun (WGS) entry which is preliminary data.</text>
</comment>
<reference evidence="3" key="2">
    <citation type="submission" date="2023-03" db="EMBL/GenBank/DDBJ databases">
        <authorList>
            <person name="Inwood S.N."/>
            <person name="Skelly J.G."/>
            <person name="Guhlin J."/>
            <person name="Harrop T.W.R."/>
            <person name="Goldson S.G."/>
            <person name="Dearden P.K."/>
        </authorList>
    </citation>
    <scope>NUCLEOTIDE SEQUENCE</scope>
    <source>
        <strain evidence="3">Irish</strain>
        <tissue evidence="3">Whole body</tissue>
    </source>
</reference>
<feature type="domain" description="AAA-ATPase-like" evidence="2">
    <location>
        <begin position="100"/>
        <end position="147"/>
    </location>
</feature>
<sequence>MELRSAKRRMPENEADEIIRTSNITTTRFPAPKPKRRKTSNYVVNYFTQTPSNTKKTTLPPTKGRKRSDLMSESTRAAIYSENINKPDSSCSVYDWYYNQTFYVDKTLLIKELFAIHHALITAPSRFGKSLNMDMVRRFFEIEVDEDGKQIDHDVEEDELVLKEVQSQSKNFKLFHGKKISSDKEFMFKHFGSYPTIYVDFTRVNGSNFEQILDGLRLVIHRAFRKHAYLKKSDLWNREEFNKNTFMKYFDTDQYESLSLAQIKCGLVFLSEVLHAYYGKKVFVFIDEFDIPVNSMVYEDDMDPEDRKETLKVLREIIGDLLKGSEKTVERSLSNACQQLGGILSGSANNTVAPYYI</sequence>
<gene>
    <name evidence="3" type="ORF">PV328_001895</name>
</gene>
<evidence type="ECO:0000256" key="1">
    <source>
        <dbReference type="SAM" id="MobiDB-lite"/>
    </source>
</evidence>
<evidence type="ECO:0000313" key="4">
    <source>
        <dbReference type="Proteomes" id="UP001168990"/>
    </source>
</evidence>
<dbReference type="Pfam" id="PF09820">
    <property type="entry name" value="AAA-ATPase_like"/>
    <property type="match status" value="2"/>
</dbReference>
<dbReference type="Proteomes" id="UP001168990">
    <property type="component" value="Unassembled WGS sequence"/>
</dbReference>
<reference evidence="3" key="1">
    <citation type="journal article" date="2023" name="bioRxiv">
        <title>Scaffold-level genome assemblies of two parasitoid biocontrol wasps reveal the parthenogenesis mechanism and an associated novel virus.</title>
        <authorList>
            <person name="Inwood S."/>
            <person name="Skelly J."/>
            <person name="Guhlin J."/>
            <person name="Harrop T."/>
            <person name="Goldson S."/>
            <person name="Dearden P."/>
        </authorList>
    </citation>
    <scope>NUCLEOTIDE SEQUENCE</scope>
    <source>
        <strain evidence="3">Irish</strain>
        <tissue evidence="3">Whole body</tissue>
    </source>
</reference>